<dbReference type="KEGG" id="dya:Dyak_GE13540"/>
<dbReference type="SMART" id="SM00675">
    <property type="entry name" value="DM11"/>
    <property type="match status" value="1"/>
</dbReference>
<proteinExistence type="predicted"/>
<dbReference type="EMBL" id="CM000158">
    <property type="protein sequence ID" value="EDW90948.2"/>
    <property type="molecule type" value="Genomic_DNA"/>
</dbReference>
<gene>
    <name evidence="1" type="primary">Dyak\GE13540</name>
    <name evidence="1" type="synonym">dyak_GLEANR_13740</name>
    <name evidence="1" type="synonym">GE13540</name>
    <name evidence="1" type="ORF">Dyak_GE13540</name>
</gene>
<name>B4P6J6_DROYA</name>
<dbReference type="AlphaFoldDB" id="B4P6J6"/>
<reference evidence="1 2" key="1">
    <citation type="journal article" date="2007" name="Nature">
        <title>Evolution of genes and genomes on the Drosophila phylogeny.</title>
        <authorList>
            <consortium name="Drosophila 12 Genomes Consortium"/>
            <person name="Clark A.G."/>
            <person name="Eisen M.B."/>
            <person name="Smith D.R."/>
            <person name="Bergman C.M."/>
            <person name="Oliver B."/>
            <person name="Markow T.A."/>
            <person name="Kaufman T.C."/>
            <person name="Kellis M."/>
            <person name="Gelbart W."/>
            <person name="Iyer V.N."/>
            <person name="Pollard D.A."/>
            <person name="Sackton T.B."/>
            <person name="Larracuente A.M."/>
            <person name="Singh N.D."/>
            <person name="Abad J.P."/>
            <person name="Abt D.N."/>
            <person name="Adryan B."/>
            <person name="Aguade M."/>
            <person name="Akashi H."/>
            <person name="Anderson W.W."/>
            <person name="Aquadro C.F."/>
            <person name="Ardell D.H."/>
            <person name="Arguello R."/>
            <person name="Artieri C.G."/>
            <person name="Barbash D.A."/>
            <person name="Barker D."/>
            <person name="Barsanti P."/>
            <person name="Batterham P."/>
            <person name="Batzoglou S."/>
            <person name="Begun D."/>
            <person name="Bhutkar A."/>
            <person name="Blanco E."/>
            <person name="Bosak S.A."/>
            <person name="Bradley R.K."/>
            <person name="Brand A.D."/>
            <person name="Brent M.R."/>
            <person name="Brooks A.N."/>
            <person name="Brown R.H."/>
            <person name="Butlin R.K."/>
            <person name="Caggese C."/>
            <person name="Calvi B.R."/>
            <person name="Bernardo de Carvalho A."/>
            <person name="Caspi A."/>
            <person name="Castrezana S."/>
            <person name="Celniker S.E."/>
            <person name="Chang J.L."/>
            <person name="Chapple C."/>
            <person name="Chatterji S."/>
            <person name="Chinwalla A."/>
            <person name="Civetta A."/>
            <person name="Clifton S.W."/>
            <person name="Comeron J.M."/>
            <person name="Costello J.C."/>
            <person name="Coyne J.A."/>
            <person name="Daub J."/>
            <person name="David R.G."/>
            <person name="Delcher A.L."/>
            <person name="Delehaunty K."/>
            <person name="Do C.B."/>
            <person name="Ebling H."/>
            <person name="Edwards K."/>
            <person name="Eickbush T."/>
            <person name="Evans J.D."/>
            <person name="Filipski A."/>
            <person name="Findeiss S."/>
            <person name="Freyhult E."/>
            <person name="Fulton L."/>
            <person name="Fulton R."/>
            <person name="Garcia A.C."/>
            <person name="Gardiner A."/>
            <person name="Garfield D.A."/>
            <person name="Garvin B.E."/>
            <person name="Gibson G."/>
            <person name="Gilbert D."/>
            <person name="Gnerre S."/>
            <person name="Godfrey J."/>
            <person name="Good R."/>
            <person name="Gotea V."/>
            <person name="Gravely B."/>
            <person name="Greenberg A.J."/>
            <person name="Griffiths-Jones S."/>
            <person name="Gross S."/>
            <person name="Guigo R."/>
            <person name="Gustafson E.A."/>
            <person name="Haerty W."/>
            <person name="Hahn M.W."/>
            <person name="Halligan D.L."/>
            <person name="Halpern A.L."/>
            <person name="Halter G.M."/>
            <person name="Han M.V."/>
            <person name="Heger A."/>
            <person name="Hillier L."/>
            <person name="Hinrichs A.S."/>
            <person name="Holmes I."/>
            <person name="Hoskins R.A."/>
            <person name="Hubisz M.J."/>
            <person name="Hultmark D."/>
            <person name="Huntley M.A."/>
            <person name="Jaffe D.B."/>
            <person name="Jagadeeshan S."/>
            <person name="Jeck W.R."/>
            <person name="Johnson J."/>
            <person name="Jones C.D."/>
            <person name="Jordan W.C."/>
            <person name="Karpen G.H."/>
            <person name="Kataoka E."/>
            <person name="Keightley P.D."/>
            <person name="Kheradpour P."/>
            <person name="Kirkness E.F."/>
            <person name="Koerich L.B."/>
            <person name="Kristiansen K."/>
            <person name="Kudrna D."/>
            <person name="Kulathinal R.J."/>
            <person name="Kumar S."/>
            <person name="Kwok R."/>
            <person name="Lander E."/>
            <person name="Langley C.H."/>
            <person name="Lapoint R."/>
            <person name="Lazzaro B.P."/>
            <person name="Lee S.J."/>
            <person name="Levesque L."/>
            <person name="Li R."/>
            <person name="Lin C.F."/>
            <person name="Lin M.F."/>
            <person name="Lindblad-Toh K."/>
            <person name="Llopart A."/>
            <person name="Long M."/>
            <person name="Low L."/>
            <person name="Lozovsky E."/>
            <person name="Lu J."/>
            <person name="Luo M."/>
            <person name="Machado C.A."/>
            <person name="Makalowski W."/>
            <person name="Marzo M."/>
            <person name="Matsuda M."/>
            <person name="Matzkin L."/>
            <person name="McAllister B."/>
            <person name="McBride C.S."/>
            <person name="McKernan B."/>
            <person name="McKernan K."/>
            <person name="Mendez-Lago M."/>
            <person name="Minx P."/>
            <person name="Mollenhauer M.U."/>
            <person name="Montooth K."/>
            <person name="Mount S.M."/>
            <person name="Mu X."/>
            <person name="Myers E."/>
            <person name="Negre B."/>
            <person name="Newfeld S."/>
            <person name="Nielsen R."/>
            <person name="Noor M.A."/>
            <person name="O'Grady P."/>
            <person name="Pachter L."/>
            <person name="Papaceit M."/>
            <person name="Parisi M.J."/>
            <person name="Parisi M."/>
            <person name="Parts L."/>
            <person name="Pedersen J.S."/>
            <person name="Pesole G."/>
            <person name="Phillippy A.M."/>
            <person name="Ponting C.P."/>
            <person name="Pop M."/>
            <person name="Porcelli D."/>
            <person name="Powell J.R."/>
            <person name="Prohaska S."/>
            <person name="Pruitt K."/>
            <person name="Puig M."/>
            <person name="Quesneville H."/>
            <person name="Ram K.R."/>
            <person name="Rand D."/>
            <person name="Rasmussen M.D."/>
            <person name="Reed L.K."/>
            <person name="Reenan R."/>
            <person name="Reily A."/>
            <person name="Remington K.A."/>
            <person name="Rieger T.T."/>
            <person name="Ritchie M.G."/>
            <person name="Robin C."/>
            <person name="Rogers Y.H."/>
            <person name="Rohde C."/>
            <person name="Rozas J."/>
            <person name="Rubenfield M.J."/>
            <person name="Ruiz A."/>
            <person name="Russo S."/>
            <person name="Salzberg S.L."/>
            <person name="Sanchez-Gracia A."/>
            <person name="Saranga D.J."/>
            <person name="Sato H."/>
            <person name="Schaeffer S.W."/>
            <person name="Schatz M.C."/>
            <person name="Schlenke T."/>
            <person name="Schwartz R."/>
            <person name="Segarra C."/>
            <person name="Singh R.S."/>
            <person name="Sirot L."/>
            <person name="Sirota M."/>
            <person name="Sisneros N.B."/>
            <person name="Smith C.D."/>
            <person name="Smith T.F."/>
            <person name="Spieth J."/>
            <person name="Stage D.E."/>
            <person name="Stark A."/>
            <person name="Stephan W."/>
            <person name="Strausberg R.L."/>
            <person name="Strempel S."/>
            <person name="Sturgill D."/>
            <person name="Sutton G."/>
            <person name="Sutton G.G."/>
            <person name="Tao W."/>
            <person name="Teichmann S."/>
            <person name="Tobari Y.N."/>
            <person name="Tomimura Y."/>
            <person name="Tsolas J.M."/>
            <person name="Valente V.L."/>
            <person name="Venter E."/>
            <person name="Venter J.C."/>
            <person name="Vicario S."/>
            <person name="Vieira F.G."/>
            <person name="Vilella A.J."/>
            <person name="Villasante A."/>
            <person name="Walenz B."/>
            <person name="Wang J."/>
            <person name="Wasserman M."/>
            <person name="Watts T."/>
            <person name="Wilson D."/>
            <person name="Wilson R.K."/>
            <person name="Wing R.A."/>
            <person name="Wolfner M.F."/>
            <person name="Wong A."/>
            <person name="Wong G.K."/>
            <person name="Wu C.I."/>
            <person name="Wu G."/>
            <person name="Yamamoto D."/>
            <person name="Yang H.P."/>
            <person name="Yang S.P."/>
            <person name="Yorke J.A."/>
            <person name="Yoshida K."/>
            <person name="Zdobnov E."/>
            <person name="Zhang P."/>
            <person name="Zhang Y."/>
            <person name="Zimin A.V."/>
            <person name="Baldwin J."/>
            <person name="Abdouelleil A."/>
            <person name="Abdulkadir J."/>
            <person name="Abebe A."/>
            <person name="Abera B."/>
            <person name="Abreu J."/>
            <person name="Acer S.C."/>
            <person name="Aftuck L."/>
            <person name="Alexander A."/>
            <person name="An P."/>
            <person name="Anderson E."/>
            <person name="Anderson S."/>
            <person name="Arachi H."/>
            <person name="Azer M."/>
            <person name="Bachantsang P."/>
            <person name="Barry A."/>
            <person name="Bayul T."/>
            <person name="Berlin A."/>
            <person name="Bessette D."/>
            <person name="Bloom T."/>
            <person name="Blye J."/>
            <person name="Boguslavskiy L."/>
            <person name="Bonnet C."/>
            <person name="Boukhgalter B."/>
            <person name="Bourzgui I."/>
            <person name="Brown A."/>
            <person name="Cahill P."/>
            <person name="Channer S."/>
            <person name="Cheshatsang Y."/>
            <person name="Chuda L."/>
            <person name="Citroen M."/>
            <person name="Collymore A."/>
            <person name="Cooke P."/>
            <person name="Costello M."/>
            <person name="D'Aco K."/>
            <person name="Daza R."/>
            <person name="De Haan G."/>
            <person name="DeGray S."/>
            <person name="DeMaso C."/>
            <person name="Dhargay N."/>
            <person name="Dooley K."/>
            <person name="Dooley E."/>
            <person name="Doricent M."/>
            <person name="Dorje P."/>
            <person name="Dorjee K."/>
            <person name="Dupes A."/>
            <person name="Elong R."/>
            <person name="Falk J."/>
            <person name="Farina A."/>
            <person name="Faro S."/>
            <person name="Ferguson D."/>
            <person name="Fisher S."/>
            <person name="Foley C.D."/>
            <person name="Franke A."/>
            <person name="Friedrich D."/>
            <person name="Gadbois L."/>
            <person name="Gearin G."/>
            <person name="Gearin C.R."/>
            <person name="Giannoukos G."/>
            <person name="Goode T."/>
            <person name="Graham J."/>
            <person name="Grandbois E."/>
            <person name="Grewal S."/>
            <person name="Gyaltsen K."/>
            <person name="Hafez N."/>
            <person name="Hagos B."/>
            <person name="Hall J."/>
            <person name="Henson C."/>
            <person name="Hollinger A."/>
            <person name="Honan T."/>
            <person name="Huard M.D."/>
            <person name="Hughes L."/>
            <person name="Hurhula B."/>
            <person name="Husby M.E."/>
            <person name="Kamat A."/>
            <person name="Kanga B."/>
            <person name="Kashin S."/>
            <person name="Khazanovich D."/>
            <person name="Kisner P."/>
            <person name="Lance K."/>
            <person name="Lara M."/>
            <person name="Lee W."/>
            <person name="Lennon N."/>
            <person name="Letendre F."/>
            <person name="LeVine R."/>
            <person name="Lipovsky A."/>
            <person name="Liu X."/>
            <person name="Liu J."/>
            <person name="Liu S."/>
            <person name="Lokyitsang T."/>
            <person name="Lokyitsang Y."/>
            <person name="Lubonja R."/>
            <person name="Lui A."/>
            <person name="MacDonald P."/>
            <person name="Magnisalis V."/>
            <person name="Maru K."/>
            <person name="Matthews C."/>
            <person name="McCusker W."/>
            <person name="McDonough S."/>
            <person name="Mehta T."/>
            <person name="Meldrim J."/>
            <person name="Meneus L."/>
            <person name="Mihai O."/>
            <person name="Mihalev A."/>
            <person name="Mihova T."/>
            <person name="Mittelman R."/>
            <person name="Mlenga V."/>
            <person name="Montmayeur A."/>
            <person name="Mulrain L."/>
            <person name="Navidi A."/>
            <person name="Naylor J."/>
            <person name="Negash T."/>
            <person name="Nguyen T."/>
            <person name="Nguyen N."/>
            <person name="Nicol R."/>
            <person name="Norbu C."/>
            <person name="Norbu N."/>
            <person name="Novod N."/>
            <person name="O'Neill B."/>
            <person name="Osman S."/>
            <person name="Markiewicz E."/>
            <person name="Oyono O.L."/>
            <person name="Patti C."/>
            <person name="Phunkhang P."/>
            <person name="Pierre F."/>
            <person name="Priest M."/>
            <person name="Raghuraman S."/>
            <person name="Rege F."/>
            <person name="Reyes R."/>
            <person name="Rise C."/>
            <person name="Rogov P."/>
            <person name="Ross K."/>
            <person name="Ryan E."/>
            <person name="Settipalli S."/>
            <person name="Shea T."/>
            <person name="Sherpa N."/>
            <person name="Shi L."/>
            <person name="Shih D."/>
            <person name="Sparrow T."/>
            <person name="Spaulding J."/>
            <person name="Stalker J."/>
            <person name="Stange-Thomann N."/>
            <person name="Stavropoulos S."/>
            <person name="Stone C."/>
            <person name="Strader C."/>
            <person name="Tesfaye S."/>
            <person name="Thomson T."/>
            <person name="Thoulutsang Y."/>
            <person name="Thoulutsang D."/>
            <person name="Topham K."/>
            <person name="Topping I."/>
            <person name="Tsamla T."/>
            <person name="Vassiliev H."/>
            <person name="Vo A."/>
            <person name="Wangchuk T."/>
            <person name="Wangdi T."/>
            <person name="Weiand M."/>
            <person name="Wilkinson J."/>
            <person name="Wilson A."/>
            <person name="Yadav S."/>
            <person name="Young G."/>
            <person name="Yu Q."/>
            <person name="Zembek L."/>
            <person name="Zhong D."/>
            <person name="Zimmer A."/>
            <person name="Zwirko Z."/>
            <person name="Jaffe D.B."/>
            <person name="Alvarez P."/>
            <person name="Brockman W."/>
            <person name="Butler J."/>
            <person name="Chin C."/>
            <person name="Gnerre S."/>
            <person name="Grabherr M."/>
            <person name="Kleber M."/>
            <person name="Mauceli E."/>
            <person name="MacCallum I."/>
        </authorList>
    </citation>
    <scope>NUCLEOTIDE SEQUENCE [LARGE SCALE GENOMIC DNA]</scope>
    <source>
        <strain evidence="2">Tai18E2 / Tucson 14021-0261.01</strain>
    </source>
</reference>
<keyword evidence="2" id="KW-1185">Reference proteome</keyword>
<sequence length="173" mass="19893">MSIYIYTPCLEGPPGSVSLNEAFDVSEMEVEMDEEGIHVSGNITARWSLPRSNRISAKMSVLHFNRGSWEPTVFNSLTPDFCAVMFNPNLFWHKYWFKNFENREEIQEKCLATEGTVLVYNPFVVIPRLNNVIGPTLKGRYKVVFLFEAFNEHDERQPSSVCFEITGDAEKIN</sequence>
<accession>B4P6J6</accession>
<reference evidence="1 2" key="2">
    <citation type="journal article" date="2007" name="PLoS Biol.">
        <title>Principles of genome evolution in the Drosophila melanogaster species group.</title>
        <authorList>
            <person name="Ranz J.M."/>
            <person name="Maurin D."/>
            <person name="Chan Y.S."/>
            <person name="von Grotthuss M."/>
            <person name="Hillier L.W."/>
            <person name="Roote J."/>
            <person name="Ashburner M."/>
            <person name="Bergman C.M."/>
        </authorList>
    </citation>
    <scope>NUCLEOTIDE SEQUENCE [LARGE SCALE GENOMIC DNA]</scope>
    <source>
        <strain evidence="2">Tai18E2 / Tucson 14021-0261.01</strain>
    </source>
</reference>
<protein>
    <submittedName>
        <fullName evidence="1">Uncharacterized protein, isoform A</fullName>
    </submittedName>
</protein>
<dbReference type="Proteomes" id="UP000002282">
    <property type="component" value="Chromosome 2R"/>
</dbReference>
<evidence type="ECO:0000313" key="2">
    <source>
        <dbReference type="Proteomes" id="UP000002282"/>
    </source>
</evidence>
<dbReference type="HOGENOM" id="CLU_094350_0_0_1"/>
<dbReference type="OrthoDB" id="7975395at2759"/>
<dbReference type="Pfam" id="PF06477">
    <property type="entry name" value="DUF1091"/>
    <property type="match status" value="1"/>
</dbReference>
<dbReference type="InterPro" id="IPR010512">
    <property type="entry name" value="DUF1091"/>
</dbReference>
<dbReference type="InterPro" id="IPR006601">
    <property type="entry name" value="Uncharacterised_DM11_DROME"/>
</dbReference>
<evidence type="ECO:0000313" key="1">
    <source>
        <dbReference type="EMBL" id="EDW90948.2"/>
    </source>
</evidence>
<organism evidence="1 2">
    <name type="scientific">Drosophila yakuba</name>
    <name type="common">Fruit fly</name>
    <dbReference type="NCBI Taxonomy" id="7245"/>
    <lineage>
        <taxon>Eukaryota</taxon>
        <taxon>Metazoa</taxon>
        <taxon>Ecdysozoa</taxon>
        <taxon>Arthropoda</taxon>
        <taxon>Hexapoda</taxon>
        <taxon>Insecta</taxon>
        <taxon>Pterygota</taxon>
        <taxon>Neoptera</taxon>
        <taxon>Endopterygota</taxon>
        <taxon>Diptera</taxon>
        <taxon>Brachycera</taxon>
        <taxon>Muscomorpha</taxon>
        <taxon>Ephydroidea</taxon>
        <taxon>Drosophilidae</taxon>
        <taxon>Drosophila</taxon>
        <taxon>Sophophora</taxon>
    </lineage>
</organism>